<feature type="transmembrane region" description="Helical" evidence="13">
    <location>
        <begin position="101"/>
        <end position="120"/>
    </location>
</feature>
<evidence type="ECO:0000256" key="6">
    <source>
        <dbReference type="ARBA" id="ARBA00022826"/>
    </source>
</evidence>
<evidence type="ECO:0000256" key="9">
    <source>
        <dbReference type="ARBA" id="ARBA00023065"/>
    </source>
</evidence>
<evidence type="ECO:0000256" key="5">
    <source>
        <dbReference type="ARBA" id="ARBA00022692"/>
    </source>
</evidence>
<dbReference type="Proteomes" id="UP001157091">
    <property type="component" value="Unassembled WGS sequence"/>
</dbReference>
<evidence type="ECO:0000256" key="11">
    <source>
        <dbReference type="ARBA" id="ARBA00023303"/>
    </source>
</evidence>
<keyword evidence="6" id="KW-0631">Potassium channel</keyword>
<sequence length="212" mass="22844">MTDASRSAPDGPRVFRGAAFDRLLFFSDAVVAIAITLVVLPIVDSARELDGRSAAQFVSDSGWELAAAALTFLVVGVFWRTHHGVFADATGATHRAVTYNLLWLACIAFLPVPTVLIVDAQSDDRGAHGLYVGTMLVAVVALVLEELELERHGLLAAADVPQAARWATAGGFALAFVLVLVFPSWSMWPLLVLVPAGWLPRWLQARARRSGR</sequence>
<keyword evidence="11" id="KW-0407">Ion channel</keyword>
<dbReference type="RefSeq" id="WP_284292450.1">
    <property type="nucleotide sequence ID" value="NZ_BSUK01000001.1"/>
</dbReference>
<evidence type="ECO:0000256" key="1">
    <source>
        <dbReference type="ARBA" id="ARBA00004141"/>
    </source>
</evidence>
<comment type="caution">
    <text evidence="14">The sequence shown here is derived from an EMBL/GenBank/DDBJ whole genome shotgun (WGS) entry which is preliminary data.</text>
</comment>
<gene>
    <name evidence="14" type="ORF">GCM10025864_11870</name>
</gene>
<keyword evidence="10 13" id="KW-0472">Membrane</keyword>
<keyword evidence="7" id="KW-0630">Potassium</keyword>
<feature type="transmembrane region" description="Helical" evidence="13">
    <location>
        <begin position="126"/>
        <end position="144"/>
    </location>
</feature>
<dbReference type="Pfam" id="PF06736">
    <property type="entry name" value="TMEM175"/>
    <property type="match status" value="1"/>
</dbReference>
<evidence type="ECO:0000256" key="3">
    <source>
        <dbReference type="ARBA" id="ARBA00022448"/>
    </source>
</evidence>
<accession>A0ABQ6HY47</accession>
<reference evidence="15" key="1">
    <citation type="journal article" date="2019" name="Int. J. Syst. Evol. Microbiol.">
        <title>The Global Catalogue of Microorganisms (GCM) 10K type strain sequencing project: providing services to taxonomists for standard genome sequencing and annotation.</title>
        <authorList>
            <consortium name="The Broad Institute Genomics Platform"/>
            <consortium name="The Broad Institute Genome Sequencing Center for Infectious Disease"/>
            <person name="Wu L."/>
            <person name="Ma J."/>
        </authorList>
    </citation>
    <scope>NUCLEOTIDE SEQUENCE [LARGE SCALE GENOMIC DNA]</scope>
    <source>
        <strain evidence="15">NBRC 106348</strain>
    </source>
</reference>
<dbReference type="EMBL" id="BSUK01000001">
    <property type="protein sequence ID" value="GMA23428.1"/>
    <property type="molecule type" value="Genomic_DNA"/>
</dbReference>
<keyword evidence="8 13" id="KW-1133">Transmembrane helix</keyword>
<evidence type="ECO:0000256" key="7">
    <source>
        <dbReference type="ARBA" id="ARBA00022958"/>
    </source>
</evidence>
<dbReference type="InterPro" id="IPR010617">
    <property type="entry name" value="TMEM175-like"/>
</dbReference>
<comment type="similarity">
    <text evidence="2">Belongs to the TMEM175 family.</text>
</comment>
<organism evidence="14 15">
    <name type="scientific">Luteimicrobium album</name>
    <dbReference type="NCBI Taxonomy" id="1054550"/>
    <lineage>
        <taxon>Bacteria</taxon>
        <taxon>Bacillati</taxon>
        <taxon>Actinomycetota</taxon>
        <taxon>Actinomycetes</taxon>
        <taxon>Micrococcales</taxon>
        <taxon>Luteimicrobium</taxon>
    </lineage>
</organism>
<comment type="catalytic activity">
    <reaction evidence="12">
        <text>K(+)(in) = K(+)(out)</text>
        <dbReference type="Rhea" id="RHEA:29463"/>
        <dbReference type="ChEBI" id="CHEBI:29103"/>
    </reaction>
</comment>
<feature type="transmembrane region" description="Helical" evidence="13">
    <location>
        <begin position="23"/>
        <end position="43"/>
    </location>
</feature>
<evidence type="ECO:0000256" key="2">
    <source>
        <dbReference type="ARBA" id="ARBA00006920"/>
    </source>
</evidence>
<proteinExistence type="inferred from homology"/>
<feature type="transmembrane region" description="Helical" evidence="13">
    <location>
        <begin position="63"/>
        <end position="80"/>
    </location>
</feature>
<evidence type="ECO:0000313" key="15">
    <source>
        <dbReference type="Proteomes" id="UP001157091"/>
    </source>
</evidence>
<evidence type="ECO:0000256" key="4">
    <source>
        <dbReference type="ARBA" id="ARBA00022538"/>
    </source>
</evidence>
<keyword evidence="9" id="KW-0406">Ion transport</keyword>
<evidence type="ECO:0008006" key="16">
    <source>
        <dbReference type="Google" id="ProtNLM"/>
    </source>
</evidence>
<keyword evidence="3" id="KW-0813">Transport</keyword>
<comment type="subcellular location">
    <subcellularLocation>
        <location evidence="1">Membrane</location>
        <topology evidence="1">Multi-pass membrane protein</topology>
    </subcellularLocation>
</comment>
<protein>
    <recommendedName>
        <fullName evidence="16">DUF1211 domain-containing protein</fullName>
    </recommendedName>
</protein>
<evidence type="ECO:0000313" key="14">
    <source>
        <dbReference type="EMBL" id="GMA23428.1"/>
    </source>
</evidence>
<name>A0ABQ6HY47_9MICO</name>
<evidence type="ECO:0000256" key="13">
    <source>
        <dbReference type="SAM" id="Phobius"/>
    </source>
</evidence>
<evidence type="ECO:0000256" key="12">
    <source>
        <dbReference type="ARBA" id="ARBA00034430"/>
    </source>
</evidence>
<evidence type="ECO:0000256" key="8">
    <source>
        <dbReference type="ARBA" id="ARBA00022989"/>
    </source>
</evidence>
<keyword evidence="4" id="KW-0633">Potassium transport</keyword>
<feature type="transmembrane region" description="Helical" evidence="13">
    <location>
        <begin position="164"/>
        <end position="181"/>
    </location>
</feature>
<keyword evidence="15" id="KW-1185">Reference proteome</keyword>
<keyword evidence="5 13" id="KW-0812">Transmembrane</keyword>
<evidence type="ECO:0000256" key="10">
    <source>
        <dbReference type="ARBA" id="ARBA00023136"/>
    </source>
</evidence>